<keyword evidence="1" id="KW-1133">Transmembrane helix</keyword>
<keyword evidence="1" id="KW-0472">Membrane</keyword>
<accession>A0ABV8UX39</accession>
<feature type="transmembrane region" description="Helical" evidence="1">
    <location>
        <begin position="6"/>
        <end position="24"/>
    </location>
</feature>
<protein>
    <submittedName>
        <fullName evidence="2">DUF4181 domain-containing protein</fullName>
    </submittedName>
</protein>
<evidence type="ECO:0000313" key="2">
    <source>
        <dbReference type="EMBL" id="MFC4355000.1"/>
    </source>
</evidence>
<organism evidence="2 3">
    <name type="scientific">Chryseomicrobium palamuruense</name>
    <dbReference type="NCBI Taxonomy" id="682973"/>
    <lineage>
        <taxon>Bacteria</taxon>
        <taxon>Bacillati</taxon>
        <taxon>Bacillota</taxon>
        <taxon>Bacilli</taxon>
        <taxon>Bacillales</taxon>
        <taxon>Caryophanaceae</taxon>
        <taxon>Chryseomicrobium</taxon>
    </lineage>
</organism>
<dbReference type="InterPro" id="IPR025441">
    <property type="entry name" value="DUF4181"/>
</dbReference>
<keyword evidence="1" id="KW-0812">Transmembrane</keyword>
<sequence length="132" mass="15055">MPLEKIVFTVSLGFFAIWLLEFTLSKRWDLPKEKERIYYSKMHRILFHTLIAISFLATMTVSFLMSTGTVSYVALALPAISSGTTELLKAFMQWKHAENRYLYKATLLSSIGTVIIFVLMVTSIFEGMDATI</sequence>
<evidence type="ECO:0000256" key="1">
    <source>
        <dbReference type="SAM" id="Phobius"/>
    </source>
</evidence>
<feature type="transmembrane region" description="Helical" evidence="1">
    <location>
        <begin position="45"/>
        <end position="64"/>
    </location>
</feature>
<gene>
    <name evidence="2" type="ORF">ACFO0S_08070</name>
</gene>
<dbReference type="EMBL" id="JBHSEF010000021">
    <property type="protein sequence ID" value="MFC4355000.1"/>
    <property type="molecule type" value="Genomic_DNA"/>
</dbReference>
<name>A0ABV8UX39_9BACL</name>
<feature type="transmembrane region" description="Helical" evidence="1">
    <location>
        <begin position="101"/>
        <end position="125"/>
    </location>
</feature>
<comment type="caution">
    <text evidence="2">The sequence shown here is derived from an EMBL/GenBank/DDBJ whole genome shotgun (WGS) entry which is preliminary data.</text>
</comment>
<dbReference type="Pfam" id="PF13789">
    <property type="entry name" value="DUF4181"/>
    <property type="match status" value="1"/>
</dbReference>
<keyword evidence="3" id="KW-1185">Reference proteome</keyword>
<proteinExistence type="predicted"/>
<dbReference type="RefSeq" id="WP_378141306.1">
    <property type="nucleotide sequence ID" value="NZ_JBHSEF010000021.1"/>
</dbReference>
<dbReference type="Proteomes" id="UP001595733">
    <property type="component" value="Unassembled WGS sequence"/>
</dbReference>
<reference evidence="3" key="1">
    <citation type="journal article" date="2019" name="Int. J. Syst. Evol. Microbiol.">
        <title>The Global Catalogue of Microorganisms (GCM) 10K type strain sequencing project: providing services to taxonomists for standard genome sequencing and annotation.</title>
        <authorList>
            <consortium name="The Broad Institute Genomics Platform"/>
            <consortium name="The Broad Institute Genome Sequencing Center for Infectious Disease"/>
            <person name="Wu L."/>
            <person name="Ma J."/>
        </authorList>
    </citation>
    <scope>NUCLEOTIDE SEQUENCE [LARGE SCALE GENOMIC DNA]</scope>
    <source>
        <strain evidence="3">CCUG 50353</strain>
    </source>
</reference>
<evidence type="ECO:0000313" key="3">
    <source>
        <dbReference type="Proteomes" id="UP001595733"/>
    </source>
</evidence>